<evidence type="ECO:0000313" key="5">
    <source>
        <dbReference type="EMBL" id="TLX64526.1"/>
    </source>
</evidence>
<evidence type="ECO:0000256" key="2">
    <source>
        <dbReference type="ARBA" id="ARBA00022676"/>
    </source>
</evidence>
<dbReference type="OrthoDB" id="9802649at2"/>
<gene>
    <name evidence="5" type="ORF">DN820_05660</name>
</gene>
<keyword evidence="2" id="KW-0328">Glycosyltransferase</keyword>
<dbReference type="PANTHER" id="PTHR43685">
    <property type="entry name" value="GLYCOSYLTRANSFERASE"/>
    <property type="match status" value="1"/>
</dbReference>
<sequence>MSFSDVNPPRALTRDGAGLHVAILLTTFNGGRFLEEQLNSIAGQTHRDWTLYISDDGSSDATPHIIERFQQRLGSDRVHLLNGPRVGFAQNFLSLVRNSKIEADFFAFSDQDDIWFPDKLERALARLPQVAGKCPAMYCSRTRLVDESGNFIGYSPLFVRTPSFQNALVQSLAGANTMLLNRSARDLLAAVPSTAPVVSHDWLCYLLVSGCGGQVFYDAQPTIDYRQHGGNVIGSNTGLLDRWLRIRRMLSGTFRDWNQNNLVVLRHFRSQLTAENRDVLCQFVLARKSCFAARLRLLWEAGLYRQTILGNIGLVVAVSMRKI</sequence>
<evidence type="ECO:0000313" key="6">
    <source>
        <dbReference type="Proteomes" id="UP000306753"/>
    </source>
</evidence>
<dbReference type="EMBL" id="QLAG01000005">
    <property type="protein sequence ID" value="TLX64526.1"/>
    <property type="molecule type" value="Genomic_DNA"/>
</dbReference>
<dbReference type="Gene3D" id="3.90.550.10">
    <property type="entry name" value="Spore Coat Polysaccharide Biosynthesis Protein SpsA, Chain A"/>
    <property type="match status" value="1"/>
</dbReference>
<dbReference type="Pfam" id="PF00535">
    <property type="entry name" value="Glycos_transf_2"/>
    <property type="match status" value="1"/>
</dbReference>
<protein>
    <submittedName>
        <fullName evidence="5">Glycosyltransferase family 2 protein</fullName>
    </submittedName>
</protein>
<dbReference type="CDD" id="cd04196">
    <property type="entry name" value="GT_2_like_d"/>
    <property type="match status" value="1"/>
</dbReference>
<accession>A0A5R9QH32</accession>
<dbReference type="AlphaFoldDB" id="A0A5R9QH32"/>
<comment type="caution">
    <text evidence="5">The sequence shown here is derived from an EMBL/GenBank/DDBJ whole genome shotgun (WGS) entry which is preliminary data.</text>
</comment>
<keyword evidence="6" id="KW-1185">Reference proteome</keyword>
<reference evidence="5 6" key="1">
    <citation type="journal article" date="2017" name="Eur. J. Clin. Microbiol. Infect. Dis.">
        <title>Uncommonly isolated clinical Pseudomonas: identification and phylogenetic assignation.</title>
        <authorList>
            <person name="Mulet M."/>
            <person name="Gomila M."/>
            <person name="Ramirez A."/>
            <person name="Cardew S."/>
            <person name="Moore E.R."/>
            <person name="Lalucat J."/>
            <person name="Garcia-Valdes E."/>
        </authorList>
    </citation>
    <scope>NUCLEOTIDE SEQUENCE [LARGE SCALE GENOMIC DNA]</scope>
    <source>
        <strain evidence="5 6">SD129</strain>
    </source>
</reference>
<organism evidence="5 6">
    <name type="scientific">Stutzerimonas nosocomialis</name>
    <dbReference type="NCBI Taxonomy" id="1056496"/>
    <lineage>
        <taxon>Bacteria</taxon>
        <taxon>Pseudomonadati</taxon>
        <taxon>Pseudomonadota</taxon>
        <taxon>Gammaproteobacteria</taxon>
        <taxon>Pseudomonadales</taxon>
        <taxon>Pseudomonadaceae</taxon>
        <taxon>Stutzerimonas</taxon>
    </lineage>
</organism>
<dbReference type="PANTHER" id="PTHR43685:SF5">
    <property type="entry name" value="GLYCOSYLTRANSFERASE EPSE-RELATED"/>
    <property type="match status" value="1"/>
</dbReference>
<proteinExistence type="inferred from homology"/>
<keyword evidence="3 5" id="KW-0808">Transferase</keyword>
<feature type="domain" description="Glycosyltransferase 2-like" evidence="4">
    <location>
        <begin position="23"/>
        <end position="128"/>
    </location>
</feature>
<dbReference type="InterPro" id="IPR001173">
    <property type="entry name" value="Glyco_trans_2-like"/>
</dbReference>
<dbReference type="Proteomes" id="UP000306753">
    <property type="component" value="Unassembled WGS sequence"/>
</dbReference>
<dbReference type="GO" id="GO:0016757">
    <property type="term" value="F:glycosyltransferase activity"/>
    <property type="evidence" value="ECO:0007669"/>
    <property type="project" value="UniProtKB-KW"/>
</dbReference>
<comment type="similarity">
    <text evidence="1">Belongs to the glycosyltransferase 2 family.</text>
</comment>
<dbReference type="SUPFAM" id="SSF53448">
    <property type="entry name" value="Nucleotide-diphospho-sugar transferases"/>
    <property type="match status" value="1"/>
</dbReference>
<evidence type="ECO:0000256" key="3">
    <source>
        <dbReference type="ARBA" id="ARBA00022679"/>
    </source>
</evidence>
<evidence type="ECO:0000256" key="1">
    <source>
        <dbReference type="ARBA" id="ARBA00006739"/>
    </source>
</evidence>
<evidence type="ECO:0000259" key="4">
    <source>
        <dbReference type="Pfam" id="PF00535"/>
    </source>
</evidence>
<dbReference type="InterPro" id="IPR050834">
    <property type="entry name" value="Glycosyltransf_2"/>
</dbReference>
<dbReference type="InterPro" id="IPR029044">
    <property type="entry name" value="Nucleotide-diphossugar_trans"/>
</dbReference>
<name>A0A5R9QH32_9GAMM</name>
<dbReference type="RefSeq" id="WP_138408332.1">
    <property type="nucleotide sequence ID" value="NZ_QLAE01000013.1"/>
</dbReference>